<organism evidence="2 3">
    <name type="scientific">Cylindrotheca closterium</name>
    <dbReference type="NCBI Taxonomy" id="2856"/>
    <lineage>
        <taxon>Eukaryota</taxon>
        <taxon>Sar</taxon>
        <taxon>Stramenopiles</taxon>
        <taxon>Ochrophyta</taxon>
        <taxon>Bacillariophyta</taxon>
        <taxon>Bacillariophyceae</taxon>
        <taxon>Bacillariophycidae</taxon>
        <taxon>Bacillariales</taxon>
        <taxon>Bacillariaceae</taxon>
        <taxon>Cylindrotheca</taxon>
    </lineage>
</organism>
<protein>
    <submittedName>
        <fullName evidence="2">Uncharacterized protein</fullName>
    </submittedName>
</protein>
<evidence type="ECO:0000313" key="2">
    <source>
        <dbReference type="EMBL" id="CAJ1942380.1"/>
    </source>
</evidence>
<sequence length="329" mass="37651">MTELLLAPQQGSITHFFVTTLPLLGLLVYFLYEAWDRPNALIYQLGDDYTDDQMNEANAEIGSMIRLFDILVVFLVFHFLWTLFAIYVHVFIPKRRHLVGKYLSDGEEVIGDVLYDKNSRTCTTFQDYGYAVYPHPTKQTLIRKRVRVYQPYTREKITILRLPNKPLSGQAKIDIEIDLSAASKDRDNRNKQLAAFAVLWFFFTLMGAGYVVHQMGKLDGSVEDYSMSMKLFLVFVGLNIPVAYFSNLSRFLIARNWMTNRGAMIDGSDDARELAPGCLMAVESFDGSNVVPYSMMNEEEMSYQGSITSHELDPKMMEGAPMKKVWVTL</sequence>
<accession>A0AAD2CYM6</accession>
<name>A0AAD2CYM6_9STRA</name>
<keyword evidence="3" id="KW-1185">Reference proteome</keyword>
<keyword evidence="1" id="KW-1133">Transmembrane helix</keyword>
<feature type="transmembrane region" description="Helical" evidence="1">
    <location>
        <begin position="232"/>
        <end position="253"/>
    </location>
</feature>
<keyword evidence="1" id="KW-0472">Membrane</keyword>
<evidence type="ECO:0000256" key="1">
    <source>
        <dbReference type="SAM" id="Phobius"/>
    </source>
</evidence>
<reference evidence="2" key="1">
    <citation type="submission" date="2023-08" db="EMBL/GenBank/DDBJ databases">
        <authorList>
            <person name="Audoor S."/>
            <person name="Bilcke G."/>
        </authorList>
    </citation>
    <scope>NUCLEOTIDE SEQUENCE</scope>
</reference>
<dbReference type="EMBL" id="CAKOGP040001112">
    <property type="protein sequence ID" value="CAJ1942380.1"/>
    <property type="molecule type" value="Genomic_DNA"/>
</dbReference>
<feature type="transmembrane region" description="Helical" evidence="1">
    <location>
        <begin position="70"/>
        <end position="92"/>
    </location>
</feature>
<feature type="transmembrane region" description="Helical" evidence="1">
    <location>
        <begin position="193"/>
        <end position="212"/>
    </location>
</feature>
<dbReference type="AlphaFoldDB" id="A0AAD2CYM6"/>
<dbReference type="Proteomes" id="UP001295423">
    <property type="component" value="Unassembled WGS sequence"/>
</dbReference>
<evidence type="ECO:0000313" key="3">
    <source>
        <dbReference type="Proteomes" id="UP001295423"/>
    </source>
</evidence>
<feature type="transmembrane region" description="Helical" evidence="1">
    <location>
        <begin position="12"/>
        <end position="32"/>
    </location>
</feature>
<proteinExistence type="predicted"/>
<gene>
    <name evidence="2" type="ORF">CYCCA115_LOCUS7918</name>
</gene>
<keyword evidence="1" id="KW-0812">Transmembrane</keyword>
<comment type="caution">
    <text evidence="2">The sequence shown here is derived from an EMBL/GenBank/DDBJ whole genome shotgun (WGS) entry which is preliminary data.</text>
</comment>